<dbReference type="SUPFAM" id="SSF140931">
    <property type="entry name" value="Fic-like"/>
    <property type="match status" value="1"/>
</dbReference>
<proteinExistence type="predicted"/>
<protein>
    <submittedName>
        <fullName evidence="2">Type II toxin-antitoxin system death-on-curing family toxin</fullName>
    </submittedName>
</protein>
<feature type="domain" description="Fido" evidence="1">
    <location>
        <begin position="1"/>
        <end position="113"/>
    </location>
</feature>
<dbReference type="Gene3D" id="1.20.120.1870">
    <property type="entry name" value="Fic/DOC protein, Fido domain"/>
    <property type="match status" value="1"/>
</dbReference>
<dbReference type="Pfam" id="PF02661">
    <property type="entry name" value="Fic"/>
    <property type="match status" value="1"/>
</dbReference>
<evidence type="ECO:0000313" key="2">
    <source>
        <dbReference type="EMBL" id="MFC3861135.1"/>
    </source>
</evidence>
<dbReference type="Proteomes" id="UP001595748">
    <property type="component" value="Unassembled WGS sequence"/>
</dbReference>
<name>A0ABV8A6U6_9DEIO</name>
<organism evidence="2 3">
    <name type="scientific">Deinococcus antarcticus</name>
    <dbReference type="NCBI Taxonomy" id="1298767"/>
    <lineage>
        <taxon>Bacteria</taxon>
        <taxon>Thermotogati</taxon>
        <taxon>Deinococcota</taxon>
        <taxon>Deinococci</taxon>
        <taxon>Deinococcales</taxon>
        <taxon>Deinococcaceae</taxon>
        <taxon>Deinococcus</taxon>
    </lineage>
</organism>
<dbReference type="InterPro" id="IPR036597">
    <property type="entry name" value="Fido-like_dom_sf"/>
</dbReference>
<gene>
    <name evidence="2" type="ORF">ACFOPQ_10225</name>
</gene>
<comment type="caution">
    <text evidence="2">The sequence shown here is derived from an EMBL/GenBank/DDBJ whole genome shotgun (WGS) entry which is preliminary data.</text>
</comment>
<dbReference type="InterPro" id="IPR003812">
    <property type="entry name" value="Fido"/>
</dbReference>
<accession>A0ABV8A6U6</accession>
<dbReference type="EMBL" id="JBHRZF010000125">
    <property type="protein sequence ID" value="MFC3861135.1"/>
    <property type="molecule type" value="Genomic_DNA"/>
</dbReference>
<evidence type="ECO:0000313" key="3">
    <source>
        <dbReference type="Proteomes" id="UP001595748"/>
    </source>
</evidence>
<dbReference type="PROSITE" id="PS51459">
    <property type="entry name" value="FIDO"/>
    <property type="match status" value="1"/>
</dbReference>
<evidence type="ECO:0000259" key="1">
    <source>
        <dbReference type="PROSITE" id="PS51459"/>
    </source>
</evidence>
<dbReference type="InterPro" id="IPR053737">
    <property type="entry name" value="Type_II_TA_Toxin"/>
</dbReference>
<sequence>MLLHDKVLNVSEGRPGVAHICVIESAVSKPITSLGGEDAYSTFFTKVAAIGYTLAHDHGFSDGNKRTALQVMLNTLERNNFHHDCSEREKVTAAILAAMNLADAPSLRVILMLWCGIGPADALA</sequence>
<reference evidence="3" key="1">
    <citation type="journal article" date="2019" name="Int. J. Syst. Evol. Microbiol.">
        <title>The Global Catalogue of Microorganisms (GCM) 10K type strain sequencing project: providing services to taxonomists for standard genome sequencing and annotation.</title>
        <authorList>
            <consortium name="The Broad Institute Genomics Platform"/>
            <consortium name="The Broad Institute Genome Sequencing Center for Infectious Disease"/>
            <person name="Wu L."/>
            <person name="Ma J."/>
        </authorList>
    </citation>
    <scope>NUCLEOTIDE SEQUENCE [LARGE SCALE GENOMIC DNA]</scope>
    <source>
        <strain evidence="3">CCTCC AB 2013263</strain>
    </source>
</reference>
<keyword evidence="3" id="KW-1185">Reference proteome</keyword>
<dbReference type="RefSeq" id="WP_380077732.1">
    <property type="nucleotide sequence ID" value="NZ_JBHRZF010000125.1"/>
</dbReference>